<keyword evidence="3" id="KW-0808">Transferase</keyword>
<evidence type="ECO:0000256" key="2">
    <source>
        <dbReference type="ARBA" id="ARBA00012438"/>
    </source>
</evidence>
<comment type="catalytic activity">
    <reaction evidence="1">
        <text>ATP + protein L-histidine = ADP + protein N-phospho-L-histidine.</text>
        <dbReference type="EC" id="2.7.13.3"/>
    </reaction>
</comment>
<protein>
    <recommendedName>
        <fullName evidence="2">histidine kinase</fullName>
        <ecNumber evidence="2">2.7.13.3</ecNumber>
    </recommendedName>
</protein>
<dbReference type="EC" id="2.7.13.3" evidence="2"/>
<evidence type="ECO:0000259" key="7">
    <source>
        <dbReference type="PROSITE" id="PS50109"/>
    </source>
</evidence>
<dbReference type="PROSITE" id="PS50109">
    <property type="entry name" value="HIS_KIN"/>
    <property type="match status" value="1"/>
</dbReference>
<dbReference type="InterPro" id="IPR019734">
    <property type="entry name" value="TPR_rpt"/>
</dbReference>
<proteinExistence type="predicted"/>
<evidence type="ECO:0000256" key="6">
    <source>
        <dbReference type="SAM" id="Phobius"/>
    </source>
</evidence>
<dbReference type="PANTHER" id="PTHR24421:SF10">
    <property type="entry name" value="NITRATE_NITRITE SENSOR PROTEIN NARQ"/>
    <property type="match status" value="1"/>
</dbReference>
<keyword evidence="6" id="KW-0472">Membrane</keyword>
<dbReference type="PRINTS" id="PR00344">
    <property type="entry name" value="BCTRLSENSOR"/>
</dbReference>
<evidence type="ECO:0000313" key="8">
    <source>
        <dbReference type="EMBL" id="GGI55872.1"/>
    </source>
</evidence>
<accession>A0ABQ2BWC8</accession>
<organism evidence="8 9">
    <name type="scientific">Winogradskyella haliclonae</name>
    <dbReference type="NCBI Taxonomy" id="2048558"/>
    <lineage>
        <taxon>Bacteria</taxon>
        <taxon>Pseudomonadati</taxon>
        <taxon>Bacteroidota</taxon>
        <taxon>Flavobacteriia</taxon>
        <taxon>Flavobacteriales</taxon>
        <taxon>Flavobacteriaceae</taxon>
        <taxon>Winogradskyella</taxon>
    </lineage>
</organism>
<evidence type="ECO:0000256" key="1">
    <source>
        <dbReference type="ARBA" id="ARBA00000085"/>
    </source>
</evidence>
<gene>
    <name evidence="8" type="ORF">GCM10011444_01810</name>
</gene>
<dbReference type="InterPro" id="IPR005467">
    <property type="entry name" value="His_kinase_dom"/>
</dbReference>
<name>A0ABQ2BWC8_9FLAO</name>
<dbReference type="Gene3D" id="1.25.40.10">
    <property type="entry name" value="Tetratricopeptide repeat domain"/>
    <property type="match status" value="2"/>
</dbReference>
<dbReference type="SUPFAM" id="SSF55874">
    <property type="entry name" value="ATPase domain of HSP90 chaperone/DNA topoisomerase II/histidine kinase"/>
    <property type="match status" value="1"/>
</dbReference>
<dbReference type="SMART" id="SM00028">
    <property type="entry name" value="TPR"/>
    <property type="match status" value="4"/>
</dbReference>
<keyword evidence="4 8" id="KW-0418">Kinase</keyword>
<keyword evidence="6" id="KW-0812">Transmembrane</keyword>
<keyword evidence="9" id="KW-1185">Reference proteome</keyword>
<keyword evidence="6" id="KW-1133">Transmembrane helix</keyword>
<dbReference type="RefSeq" id="WP_188372813.1">
    <property type="nucleotide sequence ID" value="NZ_BMDQ01000001.1"/>
</dbReference>
<keyword evidence="5" id="KW-0902">Two-component regulatory system</keyword>
<dbReference type="EMBL" id="BMDQ01000001">
    <property type="protein sequence ID" value="GGI55872.1"/>
    <property type="molecule type" value="Genomic_DNA"/>
</dbReference>
<dbReference type="InterPro" id="IPR004358">
    <property type="entry name" value="Sig_transdc_His_kin-like_C"/>
</dbReference>
<dbReference type="Pfam" id="PF13424">
    <property type="entry name" value="TPR_12"/>
    <property type="match status" value="1"/>
</dbReference>
<dbReference type="SMART" id="SM00387">
    <property type="entry name" value="HATPase_c"/>
    <property type="match status" value="1"/>
</dbReference>
<dbReference type="Pfam" id="PF02518">
    <property type="entry name" value="HATPase_c"/>
    <property type="match status" value="1"/>
</dbReference>
<dbReference type="InterPro" id="IPR036890">
    <property type="entry name" value="HATPase_C_sf"/>
</dbReference>
<feature type="transmembrane region" description="Helical" evidence="6">
    <location>
        <begin position="417"/>
        <end position="437"/>
    </location>
</feature>
<dbReference type="Proteomes" id="UP000624701">
    <property type="component" value="Unassembled WGS sequence"/>
</dbReference>
<comment type="caution">
    <text evidence="8">The sequence shown here is derived from an EMBL/GenBank/DDBJ whole genome shotgun (WGS) entry which is preliminary data.</text>
</comment>
<dbReference type="GO" id="GO:0016301">
    <property type="term" value="F:kinase activity"/>
    <property type="evidence" value="ECO:0007669"/>
    <property type="project" value="UniProtKB-KW"/>
</dbReference>
<dbReference type="InterPro" id="IPR011990">
    <property type="entry name" value="TPR-like_helical_dom_sf"/>
</dbReference>
<dbReference type="InterPro" id="IPR003594">
    <property type="entry name" value="HATPase_dom"/>
</dbReference>
<evidence type="ECO:0000256" key="3">
    <source>
        <dbReference type="ARBA" id="ARBA00022679"/>
    </source>
</evidence>
<sequence length="673" mass="77294">MNLKFCLLFFLLIYFNVISSQSKSSYDSILKLRKLSQNSNISFDEQIKFAEEAIKLSYELNQDSVILKSGRILSLAYYNGGKDSLYLRINYQNLSLANKIKDSSSLEIVNSNLGAFFHSKEQNDSAFYYYSKALKLFDKSRNIDGKARTLLNIADIQETEKDYIGAEENAVEAIRLLNSTEIDENARERLWILNNLIGIISLKLKNYDKAIEYHNKAQKIAKKMEYGYYNNLYSINNKAIAYRHKEEIDKSIELYEQVISEDSLNYYDSSFYAITLGNLAYTKSFKLDRNIDEIKNIFYLGKNMSDTIADPLTKLGIAIDLSRFYLDIKESDSALYYADRSYKISDAISNNELKLESLLLLSELDKEDRASSYLTEYIKLSDSLLNVERNKRNKFARIELETDQLEAKNKQISRDNFYLLLLSAGLLLTGILVYVVISQRAKNKELKLVQAQQEANEEIYNLMLNQQDNVEEARAQEKIRVSKELHDGVLGRLFGARLSLDSLNFSEGKEAMMNRANYIGQLKTIEDDIRKISHEMNTDFVAGSGFMDIVSELIDNQTKAYGFTYDFNYTDDFSWEFVPNKTKINIYRIIQESMQNTYKHAEAKHVKIDILRQKDEINIYIVDDGKGFDTSKSKKGIGLKNMASRVSEIGGKISFSSEPGNGTTVKVKIPYSV</sequence>
<dbReference type="Gene3D" id="3.30.565.10">
    <property type="entry name" value="Histidine kinase-like ATPase, C-terminal domain"/>
    <property type="match status" value="1"/>
</dbReference>
<feature type="domain" description="Histidine kinase" evidence="7">
    <location>
        <begin position="586"/>
        <end position="673"/>
    </location>
</feature>
<evidence type="ECO:0000256" key="4">
    <source>
        <dbReference type="ARBA" id="ARBA00022777"/>
    </source>
</evidence>
<evidence type="ECO:0000313" key="9">
    <source>
        <dbReference type="Proteomes" id="UP000624701"/>
    </source>
</evidence>
<dbReference type="PANTHER" id="PTHR24421">
    <property type="entry name" value="NITRATE/NITRITE SENSOR PROTEIN NARX-RELATED"/>
    <property type="match status" value="1"/>
</dbReference>
<evidence type="ECO:0000256" key="5">
    <source>
        <dbReference type="ARBA" id="ARBA00023012"/>
    </source>
</evidence>
<dbReference type="SUPFAM" id="SSF48452">
    <property type="entry name" value="TPR-like"/>
    <property type="match status" value="1"/>
</dbReference>
<dbReference type="CDD" id="cd16917">
    <property type="entry name" value="HATPase_UhpB-NarQ-NarX-like"/>
    <property type="match status" value="1"/>
</dbReference>
<dbReference type="InterPro" id="IPR050482">
    <property type="entry name" value="Sensor_HK_TwoCompSys"/>
</dbReference>
<reference evidence="9" key="1">
    <citation type="journal article" date="2019" name="Int. J. Syst. Evol. Microbiol.">
        <title>The Global Catalogue of Microorganisms (GCM) 10K type strain sequencing project: providing services to taxonomists for standard genome sequencing and annotation.</title>
        <authorList>
            <consortium name="The Broad Institute Genomics Platform"/>
            <consortium name="The Broad Institute Genome Sequencing Center for Infectious Disease"/>
            <person name="Wu L."/>
            <person name="Ma J."/>
        </authorList>
    </citation>
    <scope>NUCLEOTIDE SEQUENCE [LARGE SCALE GENOMIC DNA]</scope>
    <source>
        <strain evidence="9">CCM 8681</strain>
    </source>
</reference>